<evidence type="ECO:0000313" key="1">
    <source>
        <dbReference type="EMBL" id="KAK6183628.1"/>
    </source>
</evidence>
<gene>
    <name evidence="1" type="ORF">SNE40_011066</name>
</gene>
<sequence length="117" mass="13090">MSLQTQTLFSDHEDNFVVSQSLEVEDEISLSETAQRLEESVDTKVDYGNFDLHSTCSLDVKLPISKAEADSSRFPIPVSSQEIDLLIYSQTNANTSKNTKWAMNIFDVWSENPVANG</sequence>
<dbReference type="Proteomes" id="UP001347796">
    <property type="component" value="Unassembled WGS sequence"/>
</dbReference>
<protein>
    <submittedName>
        <fullName evidence="1">Uncharacterized protein</fullName>
    </submittedName>
</protein>
<comment type="caution">
    <text evidence="1">The sequence shown here is derived from an EMBL/GenBank/DDBJ whole genome shotgun (WGS) entry which is preliminary data.</text>
</comment>
<dbReference type="AlphaFoldDB" id="A0AAN8PTF6"/>
<proteinExistence type="predicted"/>
<evidence type="ECO:0000313" key="2">
    <source>
        <dbReference type="Proteomes" id="UP001347796"/>
    </source>
</evidence>
<reference evidence="1 2" key="1">
    <citation type="submission" date="2024-01" db="EMBL/GenBank/DDBJ databases">
        <title>The genome of the rayed Mediterranean limpet Patella caerulea (Linnaeus, 1758).</title>
        <authorList>
            <person name="Anh-Thu Weber A."/>
            <person name="Halstead-Nussloch G."/>
        </authorList>
    </citation>
    <scope>NUCLEOTIDE SEQUENCE [LARGE SCALE GENOMIC DNA]</scope>
    <source>
        <strain evidence="1">AATW-2023a</strain>
        <tissue evidence="1">Whole specimen</tissue>
    </source>
</reference>
<accession>A0AAN8PTF6</accession>
<name>A0AAN8PTF6_PATCE</name>
<organism evidence="1 2">
    <name type="scientific">Patella caerulea</name>
    <name type="common">Rayed Mediterranean limpet</name>
    <dbReference type="NCBI Taxonomy" id="87958"/>
    <lineage>
        <taxon>Eukaryota</taxon>
        <taxon>Metazoa</taxon>
        <taxon>Spiralia</taxon>
        <taxon>Lophotrochozoa</taxon>
        <taxon>Mollusca</taxon>
        <taxon>Gastropoda</taxon>
        <taxon>Patellogastropoda</taxon>
        <taxon>Patelloidea</taxon>
        <taxon>Patellidae</taxon>
        <taxon>Patella</taxon>
    </lineage>
</organism>
<keyword evidence="2" id="KW-1185">Reference proteome</keyword>
<dbReference type="EMBL" id="JAZGQO010000007">
    <property type="protein sequence ID" value="KAK6183628.1"/>
    <property type="molecule type" value="Genomic_DNA"/>
</dbReference>